<evidence type="ECO:0000313" key="5">
    <source>
        <dbReference type="Proteomes" id="UP000507470"/>
    </source>
</evidence>
<reference evidence="4 5" key="1">
    <citation type="submission" date="2020-06" db="EMBL/GenBank/DDBJ databases">
        <authorList>
            <person name="Li R."/>
            <person name="Bekaert M."/>
        </authorList>
    </citation>
    <scope>NUCLEOTIDE SEQUENCE [LARGE SCALE GENOMIC DNA]</scope>
    <source>
        <strain evidence="5">wild</strain>
    </source>
</reference>
<feature type="compositionally biased region" description="Polar residues" evidence="1">
    <location>
        <begin position="50"/>
        <end position="65"/>
    </location>
</feature>
<gene>
    <name evidence="4" type="ORF">MCOR_55064</name>
</gene>
<dbReference type="InterPro" id="IPR008906">
    <property type="entry name" value="HATC_C_dom"/>
</dbReference>
<evidence type="ECO:0000259" key="2">
    <source>
        <dbReference type="Pfam" id="PF05699"/>
    </source>
</evidence>
<feature type="domain" description="DUF4371" evidence="3">
    <location>
        <begin position="235"/>
        <end position="343"/>
    </location>
</feature>
<protein>
    <recommendedName>
        <fullName evidence="6">DUF4371 domain-containing protein</fullName>
    </recommendedName>
</protein>
<dbReference type="GO" id="GO:0046983">
    <property type="term" value="F:protein dimerization activity"/>
    <property type="evidence" value="ECO:0007669"/>
    <property type="project" value="InterPro"/>
</dbReference>
<dbReference type="InterPro" id="IPR025398">
    <property type="entry name" value="DUF4371"/>
</dbReference>
<accession>A0A6J8ER18</accession>
<sequence length="720" mass="80886">MSKQPSKKRLITGPTFLTSWLEKSTPSSNCSQTENHHLEQSPEVEIQPSPECTETQDVQTDTSPTSTLAIVSLNSENTKITKDPKKRKTGVDKKWLIKFPWLKTVNDRFGLLCNLCITFNKTPMNGSLIWTSKPCITVTLESISKHAKSDAHKEAEQLEAQRILSGNGQGLVQAVAVQASLEKTALIGAFRSLYWLASEEIPHTTKYSSLLGYAKRMGCSYLNHLQKGGNVNYESQRTLQEMLHIIADQIAAPILQDICNSSYYSILIDETTDIAVIKQMTILARYITENNQVKTSFLGMVELPDGKAETIMNALDKFLNDLQLPTEHLIGLGSNGASVMVGRKSGVAARLKQRNLELVNVHCIAHRLALAAAQATDNVPYLKKFKDLLQQIFKFYQNSAVRMSGLKEIETILGGPQLKMKEVLDTRWLSHDRAVTSIRECLPALIASLEREASERSDATAAGLAMFVKTTKFVASIHMMSDILPHLARLSKTFQKTDVDFTLIDTLVSATQITITRLIEQPGTYMQSLPTCLDNLSEYGVRLRQSDIDNFKRDIYQPYLENVVQNLHDRFPDNPVLDALSVMDPDLLNAEDPTLNEWIQHIKLKNLAKHFKSVGSEIEVLEEWETLRTLLVKECKDMTFRKTMNKVASLGTLYPCLSKYAAIGLVLPVSTADCERCFSCLNRVKTPLRNRLCQKVLNCLMHISIEGPKEEAFFFLKNVW</sequence>
<evidence type="ECO:0000313" key="4">
    <source>
        <dbReference type="EMBL" id="CAC5423054.1"/>
    </source>
</evidence>
<dbReference type="Proteomes" id="UP000507470">
    <property type="component" value="Unassembled WGS sequence"/>
</dbReference>
<dbReference type="PANTHER" id="PTHR46880:SF5">
    <property type="entry name" value="DUF4371 DOMAIN-CONTAINING PROTEIN"/>
    <property type="match status" value="1"/>
</dbReference>
<organism evidence="4 5">
    <name type="scientific">Mytilus coruscus</name>
    <name type="common">Sea mussel</name>
    <dbReference type="NCBI Taxonomy" id="42192"/>
    <lineage>
        <taxon>Eukaryota</taxon>
        <taxon>Metazoa</taxon>
        <taxon>Spiralia</taxon>
        <taxon>Lophotrochozoa</taxon>
        <taxon>Mollusca</taxon>
        <taxon>Bivalvia</taxon>
        <taxon>Autobranchia</taxon>
        <taxon>Pteriomorphia</taxon>
        <taxon>Mytilida</taxon>
        <taxon>Mytiloidea</taxon>
        <taxon>Mytilidae</taxon>
        <taxon>Mytilinae</taxon>
        <taxon>Mytilus</taxon>
    </lineage>
</organism>
<feature type="compositionally biased region" description="Polar residues" evidence="1">
    <location>
        <begin position="20"/>
        <end position="33"/>
    </location>
</feature>
<keyword evidence="5" id="KW-1185">Reference proteome</keyword>
<evidence type="ECO:0000259" key="3">
    <source>
        <dbReference type="Pfam" id="PF14291"/>
    </source>
</evidence>
<evidence type="ECO:0008006" key="6">
    <source>
        <dbReference type="Google" id="ProtNLM"/>
    </source>
</evidence>
<proteinExistence type="predicted"/>
<dbReference type="OrthoDB" id="10059291at2759"/>
<feature type="domain" description="HAT C-terminal dimerisation" evidence="2">
    <location>
        <begin position="643"/>
        <end position="705"/>
    </location>
</feature>
<dbReference type="Pfam" id="PF05699">
    <property type="entry name" value="Dimer_Tnp_hAT"/>
    <property type="match status" value="1"/>
</dbReference>
<dbReference type="SUPFAM" id="SSF53098">
    <property type="entry name" value="Ribonuclease H-like"/>
    <property type="match status" value="1"/>
</dbReference>
<dbReference type="PANTHER" id="PTHR46880">
    <property type="entry name" value="RAS-ASSOCIATING DOMAIN-CONTAINING PROTEIN"/>
    <property type="match status" value="1"/>
</dbReference>
<dbReference type="InterPro" id="IPR012337">
    <property type="entry name" value="RNaseH-like_sf"/>
</dbReference>
<dbReference type="EMBL" id="CACVKT020009705">
    <property type="protein sequence ID" value="CAC5423054.1"/>
    <property type="molecule type" value="Genomic_DNA"/>
</dbReference>
<dbReference type="AlphaFoldDB" id="A0A6J8ER18"/>
<dbReference type="Pfam" id="PF14291">
    <property type="entry name" value="DUF4371"/>
    <property type="match status" value="1"/>
</dbReference>
<feature type="region of interest" description="Disordered" evidence="1">
    <location>
        <begin position="20"/>
        <end position="65"/>
    </location>
</feature>
<name>A0A6J8ER18_MYTCO</name>
<evidence type="ECO:0000256" key="1">
    <source>
        <dbReference type="SAM" id="MobiDB-lite"/>
    </source>
</evidence>